<accession>A0ABW4RID4</accession>
<dbReference type="EMBL" id="JBHUEH010000014">
    <property type="protein sequence ID" value="MFD1885961.1"/>
    <property type="molecule type" value="Genomic_DNA"/>
</dbReference>
<dbReference type="InterPro" id="IPR027417">
    <property type="entry name" value="P-loop_NTPase"/>
</dbReference>
<dbReference type="Gene3D" id="3.40.50.300">
    <property type="entry name" value="P-loop containing nucleotide triphosphate hydrolases"/>
    <property type="match status" value="2"/>
</dbReference>
<keyword evidence="3" id="KW-0347">Helicase</keyword>
<protein>
    <submittedName>
        <fullName evidence="3">Helicase-related protein</fullName>
    </submittedName>
</protein>
<dbReference type="RefSeq" id="WP_347324890.1">
    <property type="nucleotide sequence ID" value="NZ_JBCGUH010000004.1"/>
</dbReference>
<dbReference type="PROSITE" id="PS51194">
    <property type="entry name" value="HELICASE_CTER"/>
    <property type="match status" value="1"/>
</dbReference>
<comment type="caution">
    <text evidence="3">The sequence shown here is derived from an EMBL/GenBank/DDBJ whole genome shotgun (WGS) entry which is preliminary data.</text>
</comment>
<keyword evidence="3" id="KW-0378">Hydrolase</keyword>
<reference evidence="4" key="1">
    <citation type="journal article" date="2019" name="Int. J. Syst. Evol. Microbiol.">
        <title>The Global Catalogue of Microorganisms (GCM) 10K type strain sequencing project: providing services to taxonomists for standard genome sequencing and annotation.</title>
        <authorList>
            <consortium name="The Broad Institute Genomics Platform"/>
            <consortium name="The Broad Institute Genome Sequencing Center for Infectious Disease"/>
            <person name="Wu L."/>
            <person name="Ma J."/>
        </authorList>
    </citation>
    <scope>NUCLEOTIDE SEQUENCE [LARGE SCALE GENOMIC DNA]</scope>
    <source>
        <strain evidence="4">CCUG 54950</strain>
    </source>
</reference>
<dbReference type="InterPro" id="IPR001650">
    <property type="entry name" value="Helicase_C-like"/>
</dbReference>
<evidence type="ECO:0000256" key="1">
    <source>
        <dbReference type="SAM" id="MobiDB-lite"/>
    </source>
</evidence>
<organism evidence="3 4">
    <name type="scientific">Paenibacillus wenxiniae</name>
    <dbReference type="NCBI Taxonomy" id="1636843"/>
    <lineage>
        <taxon>Bacteria</taxon>
        <taxon>Bacillati</taxon>
        <taxon>Bacillota</taxon>
        <taxon>Bacilli</taxon>
        <taxon>Bacillales</taxon>
        <taxon>Paenibacillaceae</taxon>
        <taxon>Paenibacillus</taxon>
    </lineage>
</organism>
<name>A0ABW4RID4_9BACL</name>
<dbReference type="GO" id="GO:0004386">
    <property type="term" value="F:helicase activity"/>
    <property type="evidence" value="ECO:0007669"/>
    <property type="project" value="UniProtKB-KW"/>
</dbReference>
<dbReference type="Proteomes" id="UP001597233">
    <property type="component" value="Unassembled WGS sequence"/>
</dbReference>
<evidence type="ECO:0000313" key="4">
    <source>
        <dbReference type="Proteomes" id="UP001597233"/>
    </source>
</evidence>
<sequence>MSIKNQVLEKSLKNREYVIASVKEEMIGPQQIKDNFIEFQAQGDTAFDKEEDLYKPYYWKVGNKKEEILQRETPSRRYVSGQLFPITFDSEIEDDPETLEVLKSIQEETESDPIEPEDAGEQTEEDGEMELLPQGDDYKPSTMGLTFCLDKSVPSINAIVRGGIYTPHKIKINADGHLKTWWMRESMEGLITIQVSDLFSKKYFIETVELKNSKKEKNSYISIQLQARIRKVQGFYIVTVSITNRSSVPSFSKDELTLFQADLEIKTEEGYKFSTYPKPYQLKRELNSKEASTELLYRNQGTFAFGHGCAATWTPHSIVQSIRSTFLPEFETQSMTPDIVLEDGIPLQIRMSDLAGLSSQSDPKEILQPLLTGYEKWISEKESEVEQLPLKLQTAAKTHISLCRSSLARMEHGLLLLNDEKAMRAFQLANLAILLQQENGTVKRDGIIQQDEGQTEIYYKLKYKEIVKEPQSLYDAKNAWRGFQIAFFLMSIGSFVDEMDDSREIVDLIFFPTGGGKTEAYLAVAAFQMLLRRLKDPSDAGVDIIMRYTLRLLTADQFQRSSRLICALEYIRKDKEIELGTVPYSIGIWVGGETTPNNNSAANIQLLQLQKNKSKTKDFVIGNCSWCGAKLGYYSTKKGKDSKNKLYLGYANENGNLRIYCPDTHCVFHSELPIYIVDETIYKKQPTFLIGTIDKFVQLVWEPHARSLFGIDSEGGRFASPPALIIQDELHLISGPLGSLSGLFEILIEELCTKEIEGHRIRPKIIAATATIAQFEEQILALFGRGEDKARLFPSPGLDHDDSYFAKPARDNEHKKLMPGRKYVGVYTNSVKIMMSQVMTFSAIIQSAAEIEREERDPYWTLLAFYNSLRDLGAALTLTQTDIPQYMTSMTQRKGTQNSIRNVGNVLELTSRDQSGKISKIIDNLKVKFEPNQNKQEALDLCLASNIIEVGVDIERLSIMAIVGQPKMTAQYIQVSGRVGRKWWERPGVIFTLYLNTRSRDKSHFEHFQEYHQKLYAQVEPTSVTPFSDFCLERGLKAIIIGYLRQALTADISRAPKPDYIEKHLNSKIVPFYERIIQRTKLIDLEQVESVKKHFKKIIESLEHGHYASWKVGRDPGGFMYPMGSPSPQHMSPKPEPMINTMRNVDAQCCGMISTLYAEEMKKEDNNGWGGLFI</sequence>
<evidence type="ECO:0000313" key="3">
    <source>
        <dbReference type="EMBL" id="MFD1885961.1"/>
    </source>
</evidence>
<keyword evidence="3" id="KW-0547">Nucleotide-binding</keyword>
<feature type="domain" description="Helicase C-terminal" evidence="2">
    <location>
        <begin position="843"/>
        <end position="1028"/>
    </location>
</feature>
<dbReference type="PANTHER" id="PTHR47957:SF3">
    <property type="entry name" value="ATP-DEPENDENT HELICASE HRQ1"/>
    <property type="match status" value="1"/>
</dbReference>
<gene>
    <name evidence="3" type="ORF">ACFSC9_10515</name>
</gene>
<feature type="compositionally biased region" description="Acidic residues" evidence="1">
    <location>
        <begin position="107"/>
        <end position="129"/>
    </location>
</feature>
<dbReference type="Pfam" id="PF00271">
    <property type="entry name" value="Helicase_C"/>
    <property type="match status" value="1"/>
</dbReference>
<keyword evidence="4" id="KW-1185">Reference proteome</keyword>
<feature type="region of interest" description="Disordered" evidence="1">
    <location>
        <begin position="107"/>
        <end position="135"/>
    </location>
</feature>
<evidence type="ECO:0000259" key="2">
    <source>
        <dbReference type="PROSITE" id="PS51194"/>
    </source>
</evidence>
<proteinExistence type="predicted"/>
<dbReference type="CDD" id="cd18785">
    <property type="entry name" value="SF2_C"/>
    <property type="match status" value="1"/>
</dbReference>
<keyword evidence="3" id="KW-0067">ATP-binding</keyword>
<dbReference type="SUPFAM" id="SSF52540">
    <property type="entry name" value="P-loop containing nucleoside triphosphate hydrolases"/>
    <property type="match status" value="1"/>
</dbReference>
<dbReference type="PANTHER" id="PTHR47957">
    <property type="entry name" value="ATP-DEPENDENT HELICASE HRQ1"/>
    <property type="match status" value="1"/>
</dbReference>